<accession>A0A287U409</accession>
<comment type="similarity">
    <text evidence="1">Belongs to the PPR family. P subfamily.</text>
</comment>
<keyword evidence="2" id="KW-0677">Repeat</keyword>
<dbReference type="Gramene" id="HORVU.MOREX.r3.5HG0432070.1">
    <property type="protein sequence ID" value="HORVU.MOREX.r3.5HG0432070.1.CDS1"/>
    <property type="gene ID" value="HORVU.MOREX.r3.5HG0432070"/>
</dbReference>
<dbReference type="Pfam" id="PF13041">
    <property type="entry name" value="PPR_2"/>
    <property type="match status" value="1"/>
</dbReference>
<dbReference type="NCBIfam" id="TIGR00756">
    <property type="entry name" value="PPR"/>
    <property type="match status" value="3"/>
</dbReference>
<dbReference type="EnsemblPlants" id="HORVU.MOREX.r3.5HG0432070.1">
    <property type="protein sequence ID" value="HORVU.MOREX.r3.5HG0432070.1.CDS1"/>
    <property type="gene ID" value="HORVU.MOREX.r3.5HG0432070"/>
</dbReference>
<sequence length="261" mass="27776">MPTHSLSTSHLVVSPSDHALSALLAAYYDAGQPARAIQAFRDLSAELSIEPGVVSHNVLLKCMVATGDVAGARQVFDGMIDKAGLQLDIVSCNEMLKGYLKTGDYAAFDLLLKEVTGGKRRLKPNVTTYKLRMSGLCAKGRSFEAEELLEAMAANGVPPNWECFNTVIGGLCNEGEVGAAVAMFKRMPEVPRPNGKGVSPNFETYIILIEALVKNNAFVTALQQVGAAVPGCQGSDLRAGQEQEGEACQGARHGNEEFCQG</sequence>
<evidence type="ECO:0008006" key="6">
    <source>
        <dbReference type="Google" id="ProtNLM"/>
    </source>
</evidence>
<dbReference type="InterPro" id="IPR002885">
    <property type="entry name" value="PPR_rpt"/>
</dbReference>
<dbReference type="Pfam" id="PF13812">
    <property type="entry name" value="PPR_3"/>
    <property type="match status" value="1"/>
</dbReference>
<evidence type="ECO:0000313" key="5">
    <source>
        <dbReference type="Proteomes" id="UP000011116"/>
    </source>
</evidence>
<name>A0A287U409_HORVV</name>
<dbReference type="Gramene" id="HORVU.MOREX.r2.5HG0359450.1">
    <property type="protein sequence ID" value="HORVU.MOREX.r2.5HG0359450.1.CDS.1"/>
    <property type="gene ID" value="HORVU.MOREX.r2.5HG0359450"/>
</dbReference>
<dbReference type="PANTHER" id="PTHR47941">
    <property type="entry name" value="PENTATRICOPEPTIDE REPEAT-CONTAINING PROTEIN 3, MITOCHONDRIAL"/>
    <property type="match status" value="1"/>
</dbReference>
<dbReference type="Gene3D" id="1.25.40.10">
    <property type="entry name" value="Tetratricopeptide repeat domain"/>
    <property type="match status" value="2"/>
</dbReference>
<evidence type="ECO:0000256" key="1">
    <source>
        <dbReference type="ARBA" id="ARBA00007626"/>
    </source>
</evidence>
<evidence type="ECO:0000256" key="2">
    <source>
        <dbReference type="ARBA" id="ARBA00022737"/>
    </source>
</evidence>
<dbReference type="SMR" id="A0A287U409"/>
<proteinExistence type="inferred from homology"/>
<dbReference type="PROSITE" id="PS51375">
    <property type="entry name" value="PPR"/>
    <property type="match status" value="1"/>
</dbReference>
<protein>
    <recommendedName>
        <fullName evidence="6">Pentatricopeptide repeat-containing protein</fullName>
    </recommendedName>
</protein>
<reference evidence="4" key="3">
    <citation type="submission" date="2022-01" db="UniProtKB">
        <authorList>
            <consortium name="EnsemblPlants"/>
        </authorList>
    </citation>
    <scope>IDENTIFICATION</scope>
    <source>
        <strain evidence="4">subsp. vulgare</strain>
    </source>
</reference>
<dbReference type="AlphaFoldDB" id="A0A287U409"/>
<organism evidence="4 5">
    <name type="scientific">Hordeum vulgare subsp. vulgare</name>
    <name type="common">Domesticated barley</name>
    <dbReference type="NCBI Taxonomy" id="112509"/>
    <lineage>
        <taxon>Eukaryota</taxon>
        <taxon>Viridiplantae</taxon>
        <taxon>Streptophyta</taxon>
        <taxon>Embryophyta</taxon>
        <taxon>Tracheophyta</taxon>
        <taxon>Spermatophyta</taxon>
        <taxon>Magnoliopsida</taxon>
        <taxon>Liliopsida</taxon>
        <taxon>Poales</taxon>
        <taxon>Poaceae</taxon>
        <taxon>BOP clade</taxon>
        <taxon>Pooideae</taxon>
        <taxon>Triticodae</taxon>
        <taxon>Triticeae</taxon>
        <taxon>Hordeinae</taxon>
        <taxon>Hordeum</taxon>
    </lineage>
</organism>
<evidence type="ECO:0000313" key="4">
    <source>
        <dbReference type="EnsemblPlants" id="HORVU.MOREX.r3.5HG0432070.1.CDS1"/>
    </source>
</evidence>
<dbReference type="Proteomes" id="UP000011116">
    <property type="component" value="Chromosome 5H"/>
</dbReference>
<dbReference type="InterPro" id="IPR011990">
    <property type="entry name" value="TPR-like_helical_dom_sf"/>
</dbReference>
<evidence type="ECO:0000256" key="3">
    <source>
        <dbReference type="ARBA" id="ARBA00022946"/>
    </source>
</evidence>
<reference evidence="5" key="1">
    <citation type="journal article" date="2012" name="Nature">
        <title>A physical, genetic and functional sequence assembly of the barley genome.</title>
        <authorList>
            <consortium name="The International Barley Genome Sequencing Consortium"/>
            <person name="Mayer K.F."/>
            <person name="Waugh R."/>
            <person name="Brown J.W."/>
            <person name="Schulman A."/>
            <person name="Langridge P."/>
            <person name="Platzer M."/>
            <person name="Fincher G.B."/>
            <person name="Muehlbauer G.J."/>
            <person name="Sato K."/>
            <person name="Close T.J."/>
            <person name="Wise R.P."/>
            <person name="Stein N."/>
        </authorList>
    </citation>
    <scope>NUCLEOTIDE SEQUENCE [LARGE SCALE GENOMIC DNA]</scope>
    <source>
        <strain evidence="5">cv. Morex</strain>
    </source>
</reference>
<keyword evidence="5" id="KW-1185">Reference proteome</keyword>
<keyword evidence="3" id="KW-0809">Transit peptide</keyword>
<reference evidence="4" key="2">
    <citation type="submission" date="2020-10" db="EMBL/GenBank/DDBJ databases">
        <authorList>
            <person name="Scholz U."/>
            <person name="Mascher M."/>
            <person name="Fiebig A."/>
        </authorList>
    </citation>
    <scope>NUCLEOTIDE SEQUENCE [LARGE SCALE GENOMIC DNA]</scope>
    <source>
        <strain evidence="4">cv. Morex</strain>
    </source>
</reference>